<organism evidence="3 4">
    <name type="scientific">Dactylellina haptotyla (strain CBS 200.50)</name>
    <name type="common">Nematode-trapping fungus</name>
    <name type="synonym">Monacrosporium haptotylum</name>
    <dbReference type="NCBI Taxonomy" id="1284197"/>
    <lineage>
        <taxon>Eukaryota</taxon>
        <taxon>Fungi</taxon>
        <taxon>Dikarya</taxon>
        <taxon>Ascomycota</taxon>
        <taxon>Pezizomycotina</taxon>
        <taxon>Orbiliomycetes</taxon>
        <taxon>Orbiliales</taxon>
        <taxon>Orbiliaceae</taxon>
        <taxon>Dactylellina</taxon>
    </lineage>
</organism>
<feature type="region of interest" description="Disordered" evidence="1">
    <location>
        <begin position="190"/>
        <end position="213"/>
    </location>
</feature>
<reference evidence="4" key="2">
    <citation type="submission" date="2013-04" db="EMBL/GenBank/DDBJ databases">
        <title>Genomic mechanisms accounting for the adaptation to parasitism in nematode-trapping fungi.</title>
        <authorList>
            <person name="Ahren D.G."/>
        </authorList>
    </citation>
    <scope>NUCLEOTIDE SEQUENCE [LARGE SCALE GENOMIC DNA]</scope>
    <source>
        <strain evidence="4">CBS 200.50</strain>
    </source>
</reference>
<dbReference type="EMBL" id="AQGS01000616">
    <property type="protein sequence ID" value="EPS37649.1"/>
    <property type="molecule type" value="Genomic_DNA"/>
</dbReference>
<evidence type="ECO:0000313" key="4">
    <source>
        <dbReference type="Proteomes" id="UP000015100"/>
    </source>
</evidence>
<keyword evidence="2" id="KW-0472">Membrane</keyword>
<dbReference type="AlphaFoldDB" id="S8A4D1"/>
<dbReference type="HOGENOM" id="CLU_1294359_0_0_1"/>
<proteinExistence type="predicted"/>
<feature type="transmembrane region" description="Helical" evidence="2">
    <location>
        <begin position="55"/>
        <end position="81"/>
    </location>
</feature>
<reference evidence="3 4" key="1">
    <citation type="journal article" date="2013" name="PLoS Genet.">
        <title>Genomic mechanisms accounting for the adaptation to parasitism in nematode-trapping fungi.</title>
        <authorList>
            <person name="Meerupati T."/>
            <person name="Andersson K.M."/>
            <person name="Friman E."/>
            <person name="Kumar D."/>
            <person name="Tunlid A."/>
            <person name="Ahren D."/>
        </authorList>
    </citation>
    <scope>NUCLEOTIDE SEQUENCE [LARGE SCALE GENOMIC DNA]</scope>
    <source>
        <strain evidence="3 4">CBS 200.50</strain>
    </source>
</reference>
<evidence type="ECO:0000313" key="3">
    <source>
        <dbReference type="EMBL" id="EPS37649.1"/>
    </source>
</evidence>
<evidence type="ECO:0000256" key="2">
    <source>
        <dbReference type="SAM" id="Phobius"/>
    </source>
</evidence>
<keyword evidence="2" id="KW-0812">Transmembrane</keyword>
<dbReference type="OrthoDB" id="5411006at2759"/>
<protein>
    <submittedName>
        <fullName evidence="3">Uncharacterized protein</fullName>
    </submittedName>
</protein>
<comment type="caution">
    <text evidence="3">The sequence shown here is derived from an EMBL/GenBank/DDBJ whole genome shotgun (WGS) entry which is preliminary data.</text>
</comment>
<keyword evidence="2" id="KW-1133">Transmembrane helix</keyword>
<keyword evidence="4" id="KW-1185">Reference proteome</keyword>
<feature type="transmembrane region" description="Helical" evidence="2">
    <location>
        <begin position="12"/>
        <end position="35"/>
    </location>
</feature>
<gene>
    <name evidence="3" type="ORF">H072_8644</name>
</gene>
<accession>S8A4D1</accession>
<evidence type="ECO:0000256" key="1">
    <source>
        <dbReference type="SAM" id="MobiDB-lite"/>
    </source>
</evidence>
<sequence length="213" mass="23412">MTIEIASLLLAPLRFCLATFLFIISPLTAVVSYFFDLTVSVLQLPVWLVRKLEVIYIYLGVAFLVGISLGFIFSYFSSIIFSAFSLDREVKAPPERVVRKRKSTRNRSPISTAVALIESDRALRKSSFTIPRERGWLSGKTGGSGSTTVTSGRSGMGMGAVEISPLSPTSISPSLSMGVSDLGARQQIFPILEEEDEQEDEVRGRKGRGKKRL</sequence>
<dbReference type="Proteomes" id="UP000015100">
    <property type="component" value="Unassembled WGS sequence"/>
</dbReference>
<name>S8A4D1_DACHA</name>